<sequence length="86" mass="10018">MSEDSYSSIKSDLEEDRSGLKYSLEEKAKRRKSENLLEEKPKKKKEDSKTPTKGENKTGEMLDADMREMMKGMLEEIEEIAKENKE</sequence>
<feature type="region of interest" description="Disordered" evidence="1">
    <location>
        <begin position="1"/>
        <end position="64"/>
    </location>
</feature>
<accession>A0ABD2NHJ5</accession>
<dbReference type="EMBL" id="JABFTP020000103">
    <property type="protein sequence ID" value="KAL3278223.1"/>
    <property type="molecule type" value="Genomic_DNA"/>
</dbReference>
<dbReference type="Proteomes" id="UP001516400">
    <property type="component" value="Unassembled WGS sequence"/>
</dbReference>
<proteinExistence type="predicted"/>
<evidence type="ECO:0000313" key="2">
    <source>
        <dbReference type="EMBL" id="KAL3278223.1"/>
    </source>
</evidence>
<evidence type="ECO:0000256" key="1">
    <source>
        <dbReference type="SAM" id="MobiDB-lite"/>
    </source>
</evidence>
<evidence type="ECO:0000313" key="3">
    <source>
        <dbReference type="Proteomes" id="UP001516400"/>
    </source>
</evidence>
<feature type="compositionally biased region" description="Basic and acidic residues" evidence="1">
    <location>
        <begin position="16"/>
        <end position="64"/>
    </location>
</feature>
<feature type="compositionally biased region" description="Polar residues" evidence="1">
    <location>
        <begin position="1"/>
        <end position="10"/>
    </location>
</feature>
<protein>
    <submittedName>
        <fullName evidence="2">Uncharacterized protein</fullName>
    </submittedName>
</protein>
<gene>
    <name evidence="2" type="ORF">HHI36_013562</name>
</gene>
<comment type="caution">
    <text evidence="2">The sequence shown here is derived from an EMBL/GenBank/DDBJ whole genome shotgun (WGS) entry which is preliminary data.</text>
</comment>
<reference evidence="2 3" key="1">
    <citation type="journal article" date="2021" name="BMC Biol.">
        <title>Horizontally acquired antibacterial genes associated with adaptive radiation of ladybird beetles.</title>
        <authorList>
            <person name="Li H.S."/>
            <person name="Tang X.F."/>
            <person name="Huang Y.H."/>
            <person name="Xu Z.Y."/>
            <person name="Chen M.L."/>
            <person name="Du X.Y."/>
            <person name="Qiu B.Y."/>
            <person name="Chen P.T."/>
            <person name="Zhang W."/>
            <person name="Slipinski A."/>
            <person name="Escalona H.E."/>
            <person name="Waterhouse R.M."/>
            <person name="Zwick A."/>
            <person name="Pang H."/>
        </authorList>
    </citation>
    <scope>NUCLEOTIDE SEQUENCE [LARGE SCALE GENOMIC DNA]</scope>
    <source>
        <strain evidence="2">SYSU2018</strain>
    </source>
</reference>
<organism evidence="2 3">
    <name type="scientific">Cryptolaemus montrouzieri</name>
    <dbReference type="NCBI Taxonomy" id="559131"/>
    <lineage>
        <taxon>Eukaryota</taxon>
        <taxon>Metazoa</taxon>
        <taxon>Ecdysozoa</taxon>
        <taxon>Arthropoda</taxon>
        <taxon>Hexapoda</taxon>
        <taxon>Insecta</taxon>
        <taxon>Pterygota</taxon>
        <taxon>Neoptera</taxon>
        <taxon>Endopterygota</taxon>
        <taxon>Coleoptera</taxon>
        <taxon>Polyphaga</taxon>
        <taxon>Cucujiformia</taxon>
        <taxon>Coccinelloidea</taxon>
        <taxon>Coccinellidae</taxon>
        <taxon>Scymninae</taxon>
        <taxon>Scymnini</taxon>
        <taxon>Cryptolaemus</taxon>
    </lineage>
</organism>
<dbReference type="AlphaFoldDB" id="A0ABD2NHJ5"/>
<keyword evidence="3" id="KW-1185">Reference proteome</keyword>
<name>A0ABD2NHJ5_9CUCU</name>